<evidence type="ECO:0000256" key="7">
    <source>
        <dbReference type="PROSITE-ProRule" id="PRU00169"/>
    </source>
</evidence>
<keyword evidence="7" id="KW-0597">Phosphoprotein</keyword>
<evidence type="ECO:0000313" key="10">
    <source>
        <dbReference type="EMBL" id="TYT61081.1"/>
    </source>
</evidence>
<name>A0A5D5APQ9_9EURY</name>
<dbReference type="GO" id="GO:0005524">
    <property type="term" value="F:ATP binding"/>
    <property type="evidence" value="ECO:0007669"/>
    <property type="project" value="UniProtKB-KW"/>
</dbReference>
<evidence type="ECO:0000256" key="5">
    <source>
        <dbReference type="ARBA" id="ARBA00022777"/>
    </source>
</evidence>
<dbReference type="GO" id="GO:0000160">
    <property type="term" value="P:phosphorelay signal transduction system"/>
    <property type="evidence" value="ECO:0007669"/>
    <property type="project" value="InterPro"/>
</dbReference>
<protein>
    <recommendedName>
        <fullName evidence="2">histidine kinase</fullName>
        <ecNumber evidence="2">2.7.13.3</ecNumber>
    </recommendedName>
</protein>
<evidence type="ECO:0000259" key="8">
    <source>
        <dbReference type="PROSITE" id="PS50109"/>
    </source>
</evidence>
<dbReference type="SUPFAM" id="SSF55874">
    <property type="entry name" value="ATPase domain of HSP90 chaperone/DNA topoisomerase II/histidine kinase"/>
    <property type="match status" value="1"/>
</dbReference>
<comment type="catalytic activity">
    <reaction evidence="1">
        <text>ATP + protein L-histidine = ADP + protein N-phospho-L-histidine.</text>
        <dbReference type="EC" id="2.7.13.3"/>
    </reaction>
</comment>
<keyword evidence="11" id="KW-1185">Reference proteome</keyword>
<dbReference type="InterPro" id="IPR036890">
    <property type="entry name" value="HATPase_C_sf"/>
</dbReference>
<dbReference type="SMART" id="SM00448">
    <property type="entry name" value="REC"/>
    <property type="match status" value="1"/>
</dbReference>
<reference evidence="10 11" key="1">
    <citation type="submission" date="2019-08" db="EMBL/GenBank/DDBJ databases">
        <title>Archaea genome.</title>
        <authorList>
            <person name="Kajale S."/>
            <person name="Shouche Y."/>
            <person name="Deshpande N."/>
            <person name="Sharma A."/>
        </authorList>
    </citation>
    <scope>NUCLEOTIDE SEQUENCE [LARGE SCALE GENOMIC DNA]</scope>
    <source>
        <strain evidence="10 11">ESP3B_9</strain>
    </source>
</reference>
<evidence type="ECO:0000256" key="2">
    <source>
        <dbReference type="ARBA" id="ARBA00012438"/>
    </source>
</evidence>
<dbReference type="InterPro" id="IPR050980">
    <property type="entry name" value="2C_sensor_his_kinase"/>
</dbReference>
<sequence>MDSSEGTTLLLVEDNPNDAQFVERLLVEHGSERGTQGEDRSVEVTEIEHVERLGDGLERVTDDRIDIVLLDLGLPDSNGLETVDAMVERAPSVPVVVLTGQSGVGVEAIRRGAQDYLVKGRISVDILVRTIQYAIERVRITRELRDRNHRLALVNEILRTDLRNDVSMIVGWGDQLRDRVGPDDRESVESILEASQHALELTDTAAKLIDVLSEERVTESEPCDLRAILSAELERCRRETDVDLTVDWATADDEPLSVVGTPTLGAVFEQLLTNAITHTDRDRSTVEVDLEVTDERVIVSIADDGVGIPDAQKRRLTNVGDDADRRAGIGAGLYFVATVLESIDAEFRVEDNRPRGTVVTVGLDRVGVYRDD</sequence>
<dbReference type="InterPro" id="IPR011006">
    <property type="entry name" value="CheY-like_superfamily"/>
</dbReference>
<evidence type="ECO:0000259" key="9">
    <source>
        <dbReference type="PROSITE" id="PS50110"/>
    </source>
</evidence>
<dbReference type="InterPro" id="IPR005467">
    <property type="entry name" value="His_kinase_dom"/>
</dbReference>
<dbReference type="CDD" id="cd00075">
    <property type="entry name" value="HATPase"/>
    <property type="match status" value="1"/>
</dbReference>
<dbReference type="PROSITE" id="PS50109">
    <property type="entry name" value="HIS_KIN"/>
    <property type="match status" value="1"/>
</dbReference>
<dbReference type="EC" id="2.7.13.3" evidence="2"/>
<evidence type="ECO:0000256" key="3">
    <source>
        <dbReference type="ARBA" id="ARBA00022679"/>
    </source>
</evidence>
<evidence type="ECO:0000313" key="11">
    <source>
        <dbReference type="Proteomes" id="UP000324104"/>
    </source>
</evidence>
<gene>
    <name evidence="10" type="ORF">FYC77_15425</name>
</gene>
<keyword evidence="5 10" id="KW-0418">Kinase</keyword>
<dbReference type="Proteomes" id="UP000324104">
    <property type="component" value="Unassembled WGS sequence"/>
</dbReference>
<dbReference type="Gene3D" id="3.40.50.2300">
    <property type="match status" value="1"/>
</dbReference>
<dbReference type="PANTHER" id="PTHR44936:SF10">
    <property type="entry name" value="SENSOR PROTEIN RSTB"/>
    <property type="match status" value="1"/>
</dbReference>
<feature type="domain" description="Histidine kinase" evidence="8">
    <location>
        <begin position="157"/>
        <end position="367"/>
    </location>
</feature>
<evidence type="ECO:0000256" key="1">
    <source>
        <dbReference type="ARBA" id="ARBA00000085"/>
    </source>
</evidence>
<dbReference type="Pfam" id="PF02518">
    <property type="entry name" value="HATPase_c"/>
    <property type="match status" value="1"/>
</dbReference>
<feature type="modified residue" description="4-aspartylphosphate" evidence="7">
    <location>
        <position position="71"/>
    </location>
</feature>
<dbReference type="EMBL" id="VTAW01000023">
    <property type="protein sequence ID" value="TYT61081.1"/>
    <property type="molecule type" value="Genomic_DNA"/>
</dbReference>
<evidence type="ECO:0000256" key="6">
    <source>
        <dbReference type="ARBA" id="ARBA00022840"/>
    </source>
</evidence>
<keyword evidence="4" id="KW-0547">Nucleotide-binding</keyword>
<dbReference type="PROSITE" id="PS50110">
    <property type="entry name" value="RESPONSE_REGULATORY"/>
    <property type="match status" value="1"/>
</dbReference>
<dbReference type="InterPro" id="IPR001789">
    <property type="entry name" value="Sig_transdc_resp-reg_receiver"/>
</dbReference>
<dbReference type="RefSeq" id="WP_149082393.1">
    <property type="nucleotide sequence ID" value="NZ_VTAW01000023.1"/>
</dbReference>
<keyword evidence="3" id="KW-0808">Transferase</keyword>
<dbReference type="SMART" id="SM00387">
    <property type="entry name" value="HATPase_c"/>
    <property type="match status" value="1"/>
</dbReference>
<dbReference type="Pfam" id="PF00072">
    <property type="entry name" value="Response_reg"/>
    <property type="match status" value="1"/>
</dbReference>
<comment type="caution">
    <text evidence="10">The sequence shown here is derived from an EMBL/GenBank/DDBJ whole genome shotgun (WGS) entry which is preliminary data.</text>
</comment>
<dbReference type="GO" id="GO:0004673">
    <property type="term" value="F:protein histidine kinase activity"/>
    <property type="evidence" value="ECO:0007669"/>
    <property type="project" value="UniProtKB-EC"/>
</dbReference>
<proteinExistence type="predicted"/>
<dbReference type="InterPro" id="IPR003594">
    <property type="entry name" value="HATPase_dom"/>
</dbReference>
<organism evidence="10 11">
    <name type="scientific">Natrialba swarupiae</name>
    <dbReference type="NCBI Taxonomy" id="2448032"/>
    <lineage>
        <taxon>Archaea</taxon>
        <taxon>Methanobacteriati</taxon>
        <taxon>Methanobacteriota</taxon>
        <taxon>Stenosarchaea group</taxon>
        <taxon>Halobacteria</taxon>
        <taxon>Halobacteriales</taxon>
        <taxon>Natrialbaceae</taxon>
        <taxon>Natrialba</taxon>
    </lineage>
</organism>
<dbReference type="Gene3D" id="3.30.565.10">
    <property type="entry name" value="Histidine kinase-like ATPase, C-terminal domain"/>
    <property type="match status" value="1"/>
</dbReference>
<keyword evidence="6" id="KW-0067">ATP-binding</keyword>
<accession>A0A5D5APQ9</accession>
<dbReference type="PANTHER" id="PTHR44936">
    <property type="entry name" value="SENSOR PROTEIN CREC"/>
    <property type="match status" value="1"/>
</dbReference>
<dbReference type="AlphaFoldDB" id="A0A5D5APQ9"/>
<feature type="domain" description="Response regulatory" evidence="9">
    <location>
        <begin position="8"/>
        <end position="134"/>
    </location>
</feature>
<dbReference type="SUPFAM" id="SSF52172">
    <property type="entry name" value="CheY-like"/>
    <property type="match status" value="1"/>
</dbReference>
<evidence type="ECO:0000256" key="4">
    <source>
        <dbReference type="ARBA" id="ARBA00022741"/>
    </source>
</evidence>